<evidence type="ECO:0000313" key="2">
    <source>
        <dbReference type="EMBL" id="KOF80203.1"/>
    </source>
</evidence>
<accession>A0A0L8GTB8</accession>
<name>A0A0L8GTB8_OCTBM</name>
<proteinExistence type="predicted"/>
<reference evidence="2" key="1">
    <citation type="submission" date="2015-07" db="EMBL/GenBank/DDBJ databases">
        <title>MeaNS - Measles Nucleotide Surveillance Program.</title>
        <authorList>
            <person name="Tran T."/>
            <person name="Druce J."/>
        </authorList>
    </citation>
    <scope>NUCLEOTIDE SEQUENCE</scope>
    <source>
        <strain evidence="2">UCB-OBI-ISO-001</strain>
        <tissue evidence="2">Gonad</tissue>
    </source>
</reference>
<gene>
    <name evidence="2" type="ORF">OCBIM_22028293mg</name>
</gene>
<feature type="compositionally biased region" description="Pro residues" evidence="1">
    <location>
        <begin position="7"/>
        <end position="31"/>
    </location>
</feature>
<dbReference type="AlphaFoldDB" id="A0A0L8GTB8"/>
<sequence>MFCRLRPPLPPPPLLPPPPPPQPPPPPPPLLSTPIIIQSLPSLSSTCSTHWQSESYYAVASLARNSSRNT</sequence>
<evidence type="ECO:0000256" key="1">
    <source>
        <dbReference type="SAM" id="MobiDB-lite"/>
    </source>
</evidence>
<feature type="non-terminal residue" evidence="2">
    <location>
        <position position="70"/>
    </location>
</feature>
<dbReference type="EMBL" id="KQ420462">
    <property type="protein sequence ID" value="KOF80203.1"/>
    <property type="molecule type" value="Genomic_DNA"/>
</dbReference>
<protein>
    <submittedName>
        <fullName evidence="2">Uncharacterized protein</fullName>
    </submittedName>
</protein>
<feature type="region of interest" description="Disordered" evidence="1">
    <location>
        <begin position="1"/>
        <end position="34"/>
    </location>
</feature>
<organism evidence="2">
    <name type="scientific">Octopus bimaculoides</name>
    <name type="common">California two-spotted octopus</name>
    <dbReference type="NCBI Taxonomy" id="37653"/>
    <lineage>
        <taxon>Eukaryota</taxon>
        <taxon>Metazoa</taxon>
        <taxon>Spiralia</taxon>
        <taxon>Lophotrochozoa</taxon>
        <taxon>Mollusca</taxon>
        <taxon>Cephalopoda</taxon>
        <taxon>Coleoidea</taxon>
        <taxon>Octopodiformes</taxon>
        <taxon>Octopoda</taxon>
        <taxon>Incirrata</taxon>
        <taxon>Octopodidae</taxon>
        <taxon>Octopus</taxon>
    </lineage>
</organism>